<organism evidence="2 3">
    <name type="scientific">Sesamum alatum</name>
    <dbReference type="NCBI Taxonomy" id="300844"/>
    <lineage>
        <taxon>Eukaryota</taxon>
        <taxon>Viridiplantae</taxon>
        <taxon>Streptophyta</taxon>
        <taxon>Embryophyta</taxon>
        <taxon>Tracheophyta</taxon>
        <taxon>Spermatophyta</taxon>
        <taxon>Magnoliopsida</taxon>
        <taxon>eudicotyledons</taxon>
        <taxon>Gunneridae</taxon>
        <taxon>Pentapetalae</taxon>
        <taxon>asterids</taxon>
        <taxon>lamiids</taxon>
        <taxon>Lamiales</taxon>
        <taxon>Pedaliaceae</taxon>
        <taxon>Sesamum</taxon>
    </lineage>
</organism>
<dbReference type="EMBL" id="JACGWO010000011">
    <property type="protein sequence ID" value="KAK4415674.1"/>
    <property type="molecule type" value="Genomic_DNA"/>
</dbReference>
<comment type="caution">
    <text evidence="2">The sequence shown here is derived from an EMBL/GenBank/DDBJ whole genome shotgun (WGS) entry which is preliminary data.</text>
</comment>
<sequence>MGAIAVALSEGGDGGKEGQSPPCGRPLSASPPSAKSPTVAQLGNRHRPNPDDSKRLPGDHRRISVEIEDDGFSDSIKPEDNGVNLEYDDAENRRDVVRDVDVRDALVDSESASNEDMRVYQAAIMPVNGPKLWAQTRHISPLPPNFGRKSGRPSRARRMEQDGGNDQTEWKGG</sequence>
<gene>
    <name evidence="2" type="ORF">Salat_2674800</name>
</gene>
<proteinExistence type="predicted"/>
<feature type="region of interest" description="Disordered" evidence="1">
    <location>
        <begin position="137"/>
        <end position="173"/>
    </location>
</feature>
<name>A0AAE1XPJ1_9LAMI</name>
<feature type="compositionally biased region" description="Basic and acidic residues" evidence="1">
    <location>
        <begin position="48"/>
        <end position="65"/>
    </location>
</feature>
<protein>
    <submittedName>
        <fullName evidence="2">Uncharacterized protein</fullName>
    </submittedName>
</protein>
<dbReference type="Proteomes" id="UP001293254">
    <property type="component" value="Unassembled WGS sequence"/>
</dbReference>
<evidence type="ECO:0000256" key="1">
    <source>
        <dbReference type="SAM" id="MobiDB-lite"/>
    </source>
</evidence>
<reference evidence="2" key="2">
    <citation type="journal article" date="2024" name="Plant">
        <title>Genomic evolution and insights into agronomic trait innovations of Sesamum species.</title>
        <authorList>
            <person name="Miao H."/>
            <person name="Wang L."/>
            <person name="Qu L."/>
            <person name="Liu H."/>
            <person name="Sun Y."/>
            <person name="Le M."/>
            <person name="Wang Q."/>
            <person name="Wei S."/>
            <person name="Zheng Y."/>
            <person name="Lin W."/>
            <person name="Duan Y."/>
            <person name="Cao H."/>
            <person name="Xiong S."/>
            <person name="Wang X."/>
            <person name="Wei L."/>
            <person name="Li C."/>
            <person name="Ma Q."/>
            <person name="Ju M."/>
            <person name="Zhao R."/>
            <person name="Li G."/>
            <person name="Mu C."/>
            <person name="Tian Q."/>
            <person name="Mei H."/>
            <person name="Zhang T."/>
            <person name="Gao T."/>
            <person name="Zhang H."/>
        </authorList>
    </citation>
    <scope>NUCLEOTIDE SEQUENCE</scope>
    <source>
        <strain evidence="2">3651</strain>
    </source>
</reference>
<keyword evidence="3" id="KW-1185">Reference proteome</keyword>
<feature type="compositionally biased region" description="Low complexity" evidence="1">
    <location>
        <begin position="26"/>
        <end position="37"/>
    </location>
</feature>
<evidence type="ECO:0000313" key="2">
    <source>
        <dbReference type="EMBL" id="KAK4415674.1"/>
    </source>
</evidence>
<feature type="region of interest" description="Disordered" evidence="1">
    <location>
        <begin position="1"/>
        <end position="85"/>
    </location>
</feature>
<accession>A0AAE1XPJ1</accession>
<dbReference type="AlphaFoldDB" id="A0AAE1XPJ1"/>
<evidence type="ECO:0000313" key="3">
    <source>
        <dbReference type="Proteomes" id="UP001293254"/>
    </source>
</evidence>
<reference evidence="2" key="1">
    <citation type="submission" date="2020-06" db="EMBL/GenBank/DDBJ databases">
        <authorList>
            <person name="Li T."/>
            <person name="Hu X."/>
            <person name="Zhang T."/>
            <person name="Song X."/>
            <person name="Zhang H."/>
            <person name="Dai N."/>
            <person name="Sheng W."/>
            <person name="Hou X."/>
            <person name="Wei L."/>
        </authorList>
    </citation>
    <scope>NUCLEOTIDE SEQUENCE</scope>
    <source>
        <strain evidence="2">3651</strain>
        <tissue evidence="2">Leaf</tissue>
    </source>
</reference>